<dbReference type="GO" id="GO:0005829">
    <property type="term" value="C:cytosol"/>
    <property type="evidence" value="ECO:0007669"/>
    <property type="project" value="TreeGrafter"/>
</dbReference>
<accession>A0A382TQF0</accession>
<feature type="non-terminal residue" evidence="1">
    <location>
        <position position="83"/>
    </location>
</feature>
<dbReference type="SUPFAM" id="SSF51182">
    <property type="entry name" value="RmlC-like cupins"/>
    <property type="match status" value="1"/>
</dbReference>
<organism evidence="1">
    <name type="scientific">marine metagenome</name>
    <dbReference type="NCBI Taxonomy" id="408172"/>
    <lineage>
        <taxon>unclassified sequences</taxon>
        <taxon>metagenomes</taxon>
        <taxon>ecological metagenomes</taxon>
    </lineage>
</organism>
<dbReference type="GO" id="GO:0008830">
    <property type="term" value="F:dTDP-4-dehydrorhamnose 3,5-epimerase activity"/>
    <property type="evidence" value="ECO:0007669"/>
    <property type="project" value="InterPro"/>
</dbReference>
<sequence length="83" mass="10020">MYHKDERGFFSEIFREDIFAEINFGNNYIQDNFSFSKKKNTIRGLHFQNKPHVQKKIINVISGKIWDVFIDLRKESPNFKMFS</sequence>
<evidence type="ECO:0000313" key="1">
    <source>
        <dbReference type="EMBL" id="SVD23688.1"/>
    </source>
</evidence>
<reference evidence="1" key="1">
    <citation type="submission" date="2018-05" db="EMBL/GenBank/DDBJ databases">
        <authorList>
            <person name="Lanie J.A."/>
            <person name="Ng W.-L."/>
            <person name="Kazmierczak K.M."/>
            <person name="Andrzejewski T.M."/>
            <person name="Davidsen T.M."/>
            <person name="Wayne K.J."/>
            <person name="Tettelin H."/>
            <person name="Glass J.I."/>
            <person name="Rusch D."/>
            <person name="Podicherti R."/>
            <person name="Tsui H.-C.T."/>
            <person name="Winkler M.E."/>
        </authorList>
    </citation>
    <scope>NUCLEOTIDE SEQUENCE</scope>
</reference>
<dbReference type="PANTHER" id="PTHR21047">
    <property type="entry name" value="DTDP-6-DEOXY-D-GLUCOSE-3,5 EPIMERASE"/>
    <property type="match status" value="1"/>
</dbReference>
<proteinExistence type="predicted"/>
<dbReference type="EMBL" id="UINC01138005">
    <property type="protein sequence ID" value="SVD23688.1"/>
    <property type="molecule type" value="Genomic_DNA"/>
</dbReference>
<dbReference type="PANTHER" id="PTHR21047:SF2">
    <property type="entry name" value="THYMIDINE DIPHOSPHO-4-KETO-RHAMNOSE 3,5-EPIMERASE"/>
    <property type="match status" value="1"/>
</dbReference>
<dbReference type="InterPro" id="IPR000888">
    <property type="entry name" value="RmlC-like"/>
</dbReference>
<dbReference type="InterPro" id="IPR011051">
    <property type="entry name" value="RmlC_Cupin_sf"/>
</dbReference>
<protein>
    <recommendedName>
        <fullName evidence="2">dTDP-4-dehydrorhamnose 3,5-epimerase</fullName>
    </recommendedName>
</protein>
<dbReference type="InterPro" id="IPR014710">
    <property type="entry name" value="RmlC-like_jellyroll"/>
</dbReference>
<dbReference type="Gene3D" id="2.60.120.10">
    <property type="entry name" value="Jelly Rolls"/>
    <property type="match status" value="1"/>
</dbReference>
<dbReference type="GO" id="GO:0019305">
    <property type="term" value="P:dTDP-rhamnose biosynthetic process"/>
    <property type="evidence" value="ECO:0007669"/>
    <property type="project" value="TreeGrafter"/>
</dbReference>
<dbReference type="GO" id="GO:0000271">
    <property type="term" value="P:polysaccharide biosynthetic process"/>
    <property type="evidence" value="ECO:0007669"/>
    <property type="project" value="TreeGrafter"/>
</dbReference>
<evidence type="ECO:0008006" key="2">
    <source>
        <dbReference type="Google" id="ProtNLM"/>
    </source>
</evidence>
<gene>
    <name evidence="1" type="ORF">METZ01_LOCUS376542</name>
</gene>
<dbReference type="AlphaFoldDB" id="A0A382TQF0"/>
<name>A0A382TQF0_9ZZZZ</name>
<dbReference type="Pfam" id="PF00908">
    <property type="entry name" value="dTDP_sugar_isom"/>
    <property type="match status" value="1"/>
</dbReference>